<evidence type="ECO:0000256" key="4">
    <source>
        <dbReference type="SAM" id="Phobius"/>
    </source>
</evidence>
<keyword evidence="8" id="KW-1185">Reference proteome</keyword>
<dbReference type="Proteomes" id="UP000188879">
    <property type="component" value="Unassembled WGS sequence"/>
</dbReference>
<evidence type="ECO:0000256" key="3">
    <source>
        <dbReference type="PROSITE-ProRule" id="PRU00284"/>
    </source>
</evidence>
<dbReference type="Pfam" id="PF00015">
    <property type="entry name" value="MCPsignal"/>
    <property type="match status" value="1"/>
</dbReference>
<dbReference type="SUPFAM" id="SSF58104">
    <property type="entry name" value="Methyl-accepting chemotaxis protein (MCP) signaling domain"/>
    <property type="match status" value="1"/>
</dbReference>
<dbReference type="PANTHER" id="PTHR32089:SF112">
    <property type="entry name" value="LYSOZYME-LIKE PROTEIN-RELATED"/>
    <property type="match status" value="1"/>
</dbReference>
<name>A0A1V2GTT3_9PROT</name>
<evidence type="ECO:0000313" key="8">
    <source>
        <dbReference type="Proteomes" id="UP000188879"/>
    </source>
</evidence>
<evidence type="ECO:0000313" key="7">
    <source>
        <dbReference type="EMBL" id="ONG44470.1"/>
    </source>
</evidence>
<comment type="caution">
    <text evidence="7">The sequence shown here is derived from an EMBL/GenBank/DDBJ whole genome shotgun (WGS) entry which is preliminary data.</text>
</comment>
<dbReference type="Gene3D" id="6.10.340.10">
    <property type="match status" value="1"/>
</dbReference>
<dbReference type="Pfam" id="PF00672">
    <property type="entry name" value="HAMP"/>
    <property type="match status" value="1"/>
</dbReference>
<evidence type="ECO:0000256" key="1">
    <source>
        <dbReference type="ARBA" id="ARBA00023224"/>
    </source>
</evidence>
<protein>
    <recommendedName>
        <fullName evidence="9">Chemotaxis protein</fullName>
    </recommendedName>
</protein>
<dbReference type="PROSITE" id="PS50111">
    <property type="entry name" value="CHEMOTAXIS_TRANSDUC_2"/>
    <property type="match status" value="1"/>
</dbReference>
<feature type="domain" description="HAMP" evidence="6">
    <location>
        <begin position="207"/>
        <end position="260"/>
    </location>
</feature>
<evidence type="ECO:0008006" key="9">
    <source>
        <dbReference type="Google" id="ProtNLM"/>
    </source>
</evidence>
<evidence type="ECO:0000259" key="6">
    <source>
        <dbReference type="PROSITE" id="PS50885"/>
    </source>
</evidence>
<dbReference type="SMART" id="SM00283">
    <property type="entry name" value="MA"/>
    <property type="match status" value="1"/>
</dbReference>
<dbReference type="InterPro" id="IPR004089">
    <property type="entry name" value="MCPsignal_dom"/>
</dbReference>
<feature type="transmembrane region" description="Helical" evidence="4">
    <location>
        <begin position="184"/>
        <end position="205"/>
    </location>
</feature>
<dbReference type="PROSITE" id="PS50885">
    <property type="entry name" value="HAMP"/>
    <property type="match status" value="1"/>
</dbReference>
<dbReference type="RefSeq" id="WP_076960529.1">
    <property type="nucleotide sequence ID" value="NZ_MLCO01000437.1"/>
</dbReference>
<evidence type="ECO:0000256" key="2">
    <source>
        <dbReference type="ARBA" id="ARBA00029447"/>
    </source>
</evidence>
<keyword evidence="1 3" id="KW-0807">Transducer</keyword>
<dbReference type="PANTHER" id="PTHR32089">
    <property type="entry name" value="METHYL-ACCEPTING CHEMOTAXIS PROTEIN MCPB"/>
    <property type="match status" value="1"/>
</dbReference>
<dbReference type="SMART" id="SM00304">
    <property type="entry name" value="HAMP"/>
    <property type="match status" value="1"/>
</dbReference>
<feature type="non-terminal residue" evidence="7">
    <location>
        <position position="1"/>
    </location>
</feature>
<proteinExistence type="inferred from homology"/>
<feature type="domain" description="Methyl-accepting transducer" evidence="5">
    <location>
        <begin position="300"/>
        <end position="536"/>
    </location>
</feature>
<dbReference type="CDD" id="cd06225">
    <property type="entry name" value="HAMP"/>
    <property type="match status" value="1"/>
</dbReference>
<evidence type="ECO:0000259" key="5">
    <source>
        <dbReference type="PROSITE" id="PS50111"/>
    </source>
</evidence>
<sequence length="556" mass="56167">TAASREADAGPARESQAYLDALTRADAALTDIILRANPGIGQLLGMKQAVWSARLAAGGIGGMSEVLLAARRAPTPAEVATAAELRGQVAVMWAQAQAIAARPEMPQSLRDALAPLAERFPGAFMARQRAVAEDLAAGRPAMPLADFQRASAGDVTAVAEVALLALRELVARADAEAASATTSLALSALVLLAALALMLGGLLLVSRRVIRPIGAMTATMQKLAAGELAVAIPGLGRGDEIGRMAAATEVFRSGLQTAARLAEEQEAERAVKEKRAAALASLVQGFEGRVGELVALLASAAGQLEGTARGMSDTAGATDDQAGRVSLAAGESSRGVQTVAAAAEELSASIGEISRQVAQASGVTARAVEDARRTDGAMRALAENAQRIGEVVGLISSIAGQTNLLALNATIEAARAGEAGKGFAVVASEVKNLASQTAKATEEIGVQIATIQAATREAVGALEGISATIAEVSSTTVSIASAVEEQTAATAEIARTVQATAEATEQVTVNIASVSEGAQQTGSAAGQVLSAATALSGQSARLRAEVNDFVHQVRAA</sequence>
<dbReference type="Gene3D" id="1.10.287.950">
    <property type="entry name" value="Methyl-accepting chemotaxis protein"/>
    <property type="match status" value="1"/>
</dbReference>
<keyword evidence="4" id="KW-0812">Transmembrane</keyword>
<dbReference type="GO" id="GO:0016020">
    <property type="term" value="C:membrane"/>
    <property type="evidence" value="ECO:0007669"/>
    <property type="project" value="InterPro"/>
</dbReference>
<keyword evidence="4" id="KW-1133">Transmembrane helix</keyword>
<reference evidence="7 8" key="1">
    <citation type="submission" date="2016-10" db="EMBL/GenBank/DDBJ databases">
        <title>Draft Genome sequence of Roseomonas sp. strain M3.</title>
        <authorList>
            <person name="Subhash Y."/>
            <person name="Lee S."/>
        </authorList>
    </citation>
    <scope>NUCLEOTIDE SEQUENCE [LARGE SCALE GENOMIC DNA]</scope>
    <source>
        <strain evidence="7 8">M3</strain>
    </source>
</reference>
<dbReference type="InterPro" id="IPR003660">
    <property type="entry name" value="HAMP_dom"/>
</dbReference>
<accession>A0A1V2GTT3</accession>
<comment type="similarity">
    <text evidence="2">Belongs to the methyl-accepting chemotaxis (MCP) protein family.</text>
</comment>
<keyword evidence="4" id="KW-0472">Membrane</keyword>
<dbReference type="EMBL" id="MLCO01000437">
    <property type="protein sequence ID" value="ONG44470.1"/>
    <property type="molecule type" value="Genomic_DNA"/>
</dbReference>
<organism evidence="7 8">
    <name type="scientific">Teichococcus deserti</name>
    <dbReference type="NCBI Taxonomy" id="1817963"/>
    <lineage>
        <taxon>Bacteria</taxon>
        <taxon>Pseudomonadati</taxon>
        <taxon>Pseudomonadota</taxon>
        <taxon>Alphaproteobacteria</taxon>
        <taxon>Acetobacterales</taxon>
        <taxon>Roseomonadaceae</taxon>
        <taxon>Roseomonas</taxon>
    </lineage>
</organism>
<dbReference type="GO" id="GO:0007165">
    <property type="term" value="P:signal transduction"/>
    <property type="evidence" value="ECO:0007669"/>
    <property type="project" value="UniProtKB-KW"/>
</dbReference>
<gene>
    <name evidence="7" type="ORF">BKE38_28230</name>
</gene>
<dbReference type="AlphaFoldDB" id="A0A1V2GTT3"/>